<evidence type="ECO:0008006" key="3">
    <source>
        <dbReference type="Google" id="ProtNLM"/>
    </source>
</evidence>
<evidence type="ECO:0000313" key="1">
    <source>
        <dbReference type="EMBL" id="MFD1675339.1"/>
    </source>
</evidence>
<keyword evidence="2" id="KW-1185">Reference proteome</keyword>
<sequence>MNILPQDMLKILLELLPDNTSLQPEFTVAETVLRARLPGINFDEVIISCIEMGFVDRVRGGYRLNVKADLALRLFAVVHRVVSKPGCTSSLYAGSDG</sequence>
<proteinExistence type="predicted"/>
<accession>A0ABW4JHT1</accession>
<gene>
    <name evidence="1" type="ORF">ACFSB2_11595</name>
</gene>
<protein>
    <recommendedName>
        <fullName evidence="3">YjcQ protein</fullName>
    </recommendedName>
</protein>
<dbReference type="Proteomes" id="UP001597079">
    <property type="component" value="Unassembled WGS sequence"/>
</dbReference>
<evidence type="ECO:0000313" key="2">
    <source>
        <dbReference type="Proteomes" id="UP001597079"/>
    </source>
</evidence>
<organism evidence="1 2">
    <name type="scientific">Alicyclobacillus fodiniaquatilis</name>
    <dbReference type="NCBI Taxonomy" id="1661150"/>
    <lineage>
        <taxon>Bacteria</taxon>
        <taxon>Bacillati</taxon>
        <taxon>Bacillota</taxon>
        <taxon>Bacilli</taxon>
        <taxon>Bacillales</taxon>
        <taxon>Alicyclobacillaceae</taxon>
        <taxon>Alicyclobacillus</taxon>
    </lineage>
</organism>
<reference evidence="2" key="1">
    <citation type="journal article" date="2019" name="Int. J. Syst. Evol. Microbiol.">
        <title>The Global Catalogue of Microorganisms (GCM) 10K type strain sequencing project: providing services to taxonomists for standard genome sequencing and annotation.</title>
        <authorList>
            <consortium name="The Broad Institute Genomics Platform"/>
            <consortium name="The Broad Institute Genome Sequencing Center for Infectious Disease"/>
            <person name="Wu L."/>
            <person name="Ma J."/>
        </authorList>
    </citation>
    <scope>NUCLEOTIDE SEQUENCE [LARGE SCALE GENOMIC DNA]</scope>
    <source>
        <strain evidence="2">CGMCC 1.12286</strain>
    </source>
</reference>
<dbReference type="RefSeq" id="WP_377943213.1">
    <property type="nucleotide sequence ID" value="NZ_JBHUCX010000028.1"/>
</dbReference>
<dbReference type="EMBL" id="JBHUCX010000028">
    <property type="protein sequence ID" value="MFD1675339.1"/>
    <property type="molecule type" value="Genomic_DNA"/>
</dbReference>
<comment type="caution">
    <text evidence="1">The sequence shown here is derived from an EMBL/GenBank/DDBJ whole genome shotgun (WGS) entry which is preliminary data.</text>
</comment>
<name>A0ABW4JHT1_9BACL</name>